<name>A0A5D4H2Z8_9HYPH</name>
<organism evidence="2 3">
    <name type="scientific">Neoaquamicrobium microcysteis</name>
    <dbReference type="NCBI Taxonomy" id="2682781"/>
    <lineage>
        <taxon>Bacteria</taxon>
        <taxon>Pseudomonadati</taxon>
        <taxon>Pseudomonadota</taxon>
        <taxon>Alphaproteobacteria</taxon>
        <taxon>Hyphomicrobiales</taxon>
        <taxon>Phyllobacteriaceae</taxon>
        <taxon>Neoaquamicrobium</taxon>
    </lineage>
</organism>
<evidence type="ECO:0000256" key="1">
    <source>
        <dbReference type="SAM" id="SignalP"/>
    </source>
</evidence>
<dbReference type="EMBL" id="VSZS01000054">
    <property type="protein sequence ID" value="TYR34894.1"/>
    <property type="molecule type" value="Genomic_DNA"/>
</dbReference>
<proteinExistence type="predicted"/>
<reference evidence="2 3" key="2">
    <citation type="submission" date="2019-09" db="EMBL/GenBank/DDBJ databases">
        <title>Mesorhizobium sp. MaA-C15 isolated from Microcystis aeruginosa.</title>
        <authorList>
            <person name="Jeong S.E."/>
            <person name="Jin H.M."/>
            <person name="Jeon C.O."/>
        </authorList>
    </citation>
    <scope>NUCLEOTIDE SEQUENCE [LARGE SCALE GENOMIC DNA]</scope>
    <source>
        <strain evidence="2 3">MaA-C15</strain>
    </source>
</reference>
<gene>
    <name evidence="2" type="ORF">FY036_03475</name>
</gene>
<reference evidence="2 3" key="1">
    <citation type="submission" date="2019-08" db="EMBL/GenBank/DDBJ databases">
        <authorList>
            <person name="Seo Y.L."/>
        </authorList>
    </citation>
    <scope>NUCLEOTIDE SEQUENCE [LARGE SCALE GENOMIC DNA]</scope>
    <source>
        <strain evidence="2 3">MaA-C15</strain>
    </source>
</reference>
<dbReference type="AlphaFoldDB" id="A0A5D4H2Z8"/>
<feature type="chain" id="PRO_5022950744" evidence="1">
    <location>
        <begin position="21"/>
        <end position="123"/>
    </location>
</feature>
<keyword evidence="3" id="KW-1185">Reference proteome</keyword>
<dbReference type="Proteomes" id="UP000323258">
    <property type="component" value="Unassembled WGS sequence"/>
</dbReference>
<keyword evidence="1" id="KW-0732">Signal</keyword>
<comment type="caution">
    <text evidence="2">The sequence shown here is derived from an EMBL/GenBank/DDBJ whole genome shotgun (WGS) entry which is preliminary data.</text>
</comment>
<protein>
    <submittedName>
        <fullName evidence="2">Uncharacterized protein</fullName>
    </submittedName>
</protein>
<evidence type="ECO:0000313" key="2">
    <source>
        <dbReference type="EMBL" id="TYR34894.1"/>
    </source>
</evidence>
<feature type="signal peptide" evidence="1">
    <location>
        <begin position="1"/>
        <end position="20"/>
    </location>
</feature>
<accession>A0A5D4H2Z8</accession>
<evidence type="ECO:0000313" key="3">
    <source>
        <dbReference type="Proteomes" id="UP000323258"/>
    </source>
</evidence>
<dbReference type="RefSeq" id="WP_148913311.1">
    <property type="nucleotide sequence ID" value="NZ_VSZS01000054.1"/>
</dbReference>
<sequence>MRRVAAALALAALSTAPALAQEPPIGIFRCHDTSMAPFGTLLLDGQGMYQMIGTSTPDWAADPALQQNGAGSYSVDGTQLLPGDGPLKVLDATGNFLGGGQEATIAFSGKKGALLTCLSTVGG</sequence>